<dbReference type="InterPro" id="IPR023416">
    <property type="entry name" value="Transthyretin/HIU_hydrolase_d"/>
</dbReference>
<evidence type="ECO:0000313" key="11">
    <source>
        <dbReference type="Proteomes" id="UP000246145"/>
    </source>
</evidence>
<dbReference type="PROSITE" id="PS00769">
    <property type="entry name" value="TRANSTHYRETIN_2"/>
    <property type="match status" value="1"/>
</dbReference>
<evidence type="ECO:0000256" key="5">
    <source>
        <dbReference type="ARBA" id="ARBA00022631"/>
    </source>
</evidence>
<dbReference type="RefSeq" id="WP_017524647.1">
    <property type="nucleotide sequence ID" value="NZ_JACCEX010000004.1"/>
</dbReference>
<evidence type="ECO:0000256" key="4">
    <source>
        <dbReference type="ARBA" id="ARBA00011881"/>
    </source>
</evidence>
<dbReference type="GO" id="GO:0006144">
    <property type="term" value="P:purine nucleobase metabolic process"/>
    <property type="evidence" value="ECO:0007669"/>
    <property type="project" value="UniProtKB-KW"/>
</dbReference>
<accession>A0A2U1CKD2</accession>
<proteinExistence type="inferred from homology"/>
<keyword evidence="11" id="KW-1185">Reference proteome</keyword>
<dbReference type="SUPFAM" id="SSF49472">
    <property type="entry name" value="Transthyretin (synonym: prealbumin)"/>
    <property type="match status" value="1"/>
</dbReference>
<dbReference type="EMBL" id="QEKO01000004">
    <property type="protein sequence ID" value="PVY61467.1"/>
    <property type="molecule type" value="Genomic_DNA"/>
</dbReference>
<dbReference type="NCBIfam" id="TIGR02962">
    <property type="entry name" value="hdxy_isourate"/>
    <property type="match status" value="1"/>
</dbReference>
<dbReference type="InterPro" id="IPR036817">
    <property type="entry name" value="Transthyretin/HIU_hydrolase_sf"/>
</dbReference>
<protein>
    <recommendedName>
        <fullName evidence="8">5-hydroxyisourate hydrolase</fullName>
        <shortName evidence="8">HIU hydrolase</shortName>
        <shortName evidence="8">HIUHase</shortName>
        <ecNumber evidence="8">3.5.2.17</ecNumber>
    </recommendedName>
</protein>
<dbReference type="GO" id="GO:0033971">
    <property type="term" value="F:hydroxyisourate hydrolase activity"/>
    <property type="evidence" value="ECO:0007669"/>
    <property type="project" value="UniProtKB-EC"/>
</dbReference>
<dbReference type="CDD" id="cd05822">
    <property type="entry name" value="TLP_HIUase"/>
    <property type="match status" value="1"/>
</dbReference>
<evidence type="ECO:0000256" key="3">
    <source>
        <dbReference type="ARBA" id="ARBA00009850"/>
    </source>
</evidence>
<comment type="similarity">
    <text evidence="3 8">Belongs to the transthyretin family. 5-hydroxyisourate hydrolase subfamily.</text>
</comment>
<comment type="caution">
    <text evidence="10">The sequence shown here is derived from an EMBL/GenBank/DDBJ whole genome shotgun (WGS) entry which is preliminary data.</text>
</comment>
<dbReference type="InterPro" id="IPR014306">
    <property type="entry name" value="Hydroxyisourate_hydrolase"/>
</dbReference>
<evidence type="ECO:0000256" key="7">
    <source>
        <dbReference type="PIRSR" id="PIRSR600895-51"/>
    </source>
</evidence>
<dbReference type="InterPro" id="IPR000895">
    <property type="entry name" value="Transthyretin/HIU_hydrolase"/>
</dbReference>
<comment type="catalytic activity">
    <reaction evidence="1 8">
        <text>5-hydroxyisourate + H2O = 5-hydroxy-2-oxo-4-ureido-2,5-dihydro-1H-imidazole-5-carboxylate + H(+)</text>
        <dbReference type="Rhea" id="RHEA:23736"/>
        <dbReference type="ChEBI" id="CHEBI:15377"/>
        <dbReference type="ChEBI" id="CHEBI:15378"/>
        <dbReference type="ChEBI" id="CHEBI:18072"/>
        <dbReference type="ChEBI" id="CHEBI:58639"/>
        <dbReference type="EC" id="3.5.2.17"/>
    </reaction>
</comment>
<gene>
    <name evidence="10" type="ORF">C7440_3020</name>
</gene>
<keyword evidence="6 8" id="KW-0378">Hydrolase</keyword>
<dbReference type="PANTHER" id="PTHR10395">
    <property type="entry name" value="URICASE AND TRANSTHYRETIN-RELATED"/>
    <property type="match status" value="1"/>
</dbReference>
<comment type="subunit">
    <text evidence="4 8">Homotetramer.</text>
</comment>
<dbReference type="STRING" id="1231391.GCA_000308195_02294"/>
<dbReference type="Gene3D" id="2.60.40.180">
    <property type="entry name" value="Transthyretin/hydroxyisourate hydrolase domain"/>
    <property type="match status" value="1"/>
</dbReference>
<evidence type="ECO:0000313" key="10">
    <source>
        <dbReference type="EMBL" id="PVY61467.1"/>
    </source>
</evidence>
<feature type="binding site" evidence="7">
    <location>
        <position position="114"/>
    </location>
    <ligand>
        <name>substrate</name>
    </ligand>
</feature>
<dbReference type="AlphaFoldDB" id="A0A2U1CKD2"/>
<feature type="domain" description="Transthyretin/hydroxyisourate hydrolase" evidence="9">
    <location>
        <begin position="4"/>
        <end position="116"/>
    </location>
</feature>
<keyword evidence="5 8" id="KW-0659">Purine metabolism</keyword>
<dbReference type="PROSITE" id="PS00768">
    <property type="entry name" value="TRANSTHYRETIN_1"/>
    <property type="match status" value="1"/>
</dbReference>
<dbReference type="Proteomes" id="UP000246145">
    <property type="component" value="Unassembled WGS sequence"/>
</dbReference>
<feature type="binding site" evidence="7">
    <location>
        <position position="45"/>
    </location>
    <ligand>
        <name>substrate</name>
    </ligand>
</feature>
<evidence type="ECO:0000256" key="6">
    <source>
        <dbReference type="ARBA" id="ARBA00022801"/>
    </source>
</evidence>
<evidence type="ECO:0000259" key="9">
    <source>
        <dbReference type="Pfam" id="PF00576"/>
    </source>
</evidence>
<evidence type="ECO:0000256" key="8">
    <source>
        <dbReference type="RuleBase" id="RU361270"/>
    </source>
</evidence>
<dbReference type="PRINTS" id="PR00189">
    <property type="entry name" value="TRNSTHYRETIN"/>
</dbReference>
<sequence>MGKLSTHVLDTLHGTPANGVGIQLYAIQGAEKQLLAQVLTNADGRCDAPLLQGDGLQPGRYELVFQVGKYFAAKGTVLPDPPFLDQVAINFGVADAQQNYHVPLVVTPWSYSTYRGS</sequence>
<dbReference type="OrthoDB" id="9792386at2"/>
<dbReference type="Pfam" id="PF00576">
    <property type="entry name" value="Transthyretin"/>
    <property type="match status" value="1"/>
</dbReference>
<dbReference type="PANTHER" id="PTHR10395:SF7">
    <property type="entry name" value="5-HYDROXYISOURATE HYDROLASE"/>
    <property type="match status" value="1"/>
</dbReference>
<dbReference type="EC" id="3.5.2.17" evidence="8"/>
<dbReference type="InterPro" id="IPR023419">
    <property type="entry name" value="Transthyretin_CS"/>
</dbReference>
<feature type="binding site" evidence="7">
    <location>
        <position position="7"/>
    </location>
    <ligand>
        <name>substrate</name>
    </ligand>
</feature>
<name>A0A2U1CKD2_9BURK</name>
<dbReference type="FunFam" id="2.60.40.180:FF:000005">
    <property type="entry name" value="5-hydroxyisourate hydrolase"/>
    <property type="match status" value="1"/>
</dbReference>
<dbReference type="InterPro" id="IPR023418">
    <property type="entry name" value="Thyroxine_BS"/>
</dbReference>
<evidence type="ECO:0000256" key="1">
    <source>
        <dbReference type="ARBA" id="ARBA00001043"/>
    </source>
</evidence>
<reference evidence="10 11" key="1">
    <citation type="submission" date="2018-04" db="EMBL/GenBank/DDBJ databases">
        <title>Genomic Encyclopedia of Type Strains, Phase IV (KMG-IV): sequencing the most valuable type-strain genomes for metagenomic binning, comparative biology and taxonomic classification.</title>
        <authorList>
            <person name="Goeker M."/>
        </authorList>
    </citation>
    <scope>NUCLEOTIDE SEQUENCE [LARGE SCALE GENOMIC DNA]</scope>
    <source>
        <strain evidence="10 11">DSM 10065</strain>
    </source>
</reference>
<comment type="function">
    <text evidence="2">Catalyzes the hydrolysis of 5-hydroxyisourate (HIU) to 2-oxo-4-hydroxy-4-carboxy-5-ureidoimidazoline (OHCU).</text>
</comment>
<evidence type="ECO:0000256" key="2">
    <source>
        <dbReference type="ARBA" id="ARBA00002704"/>
    </source>
</evidence>
<organism evidence="10 11">
    <name type="scientific">Pusillimonas noertemannii</name>
    <dbReference type="NCBI Taxonomy" id="305977"/>
    <lineage>
        <taxon>Bacteria</taxon>
        <taxon>Pseudomonadati</taxon>
        <taxon>Pseudomonadota</taxon>
        <taxon>Betaproteobacteria</taxon>
        <taxon>Burkholderiales</taxon>
        <taxon>Alcaligenaceae</taxon>
        <taxon>Pusillimonas</taxon>
    </lineage>
</organism>